<keyword evidence="2" id="KW-0813">Transport</keyword>
<evidence type="ECO:0000313" key="14">
    <source>
        <dbReference type="Proteomes" id="UP001454036"/>
    </source>
</evidence>
<keyword evidence="10" id="KW-0407">Ion channel</keyword>
<keyword evidence="9" id="KW-1071">Ligand-gated ion channel</keyword>
<dbReference type="SMART" id="SM00079">
    <property type="entry name" value="PBPe"/>
    <property type="match status" value="1"/>
</dbReference>
<evidence type="ECO:0000256" key="3">
    <source>
        <dbReference type="ARBA" id="ARBA00022692"/>
    </source>
</evidence>
<keyword evidence="4 11" id="KW-1133">Transmembrane helix</keyword>
<evidence type="ECO:0000256" key="1">
    <source>
        <dbReference type="ARBA" id="ARBA00004141"/>
    </source>
</evidence>
<gene>
    <name evidence="13" type="ORF">LIER_00882</name>
</gene>
<feature type="domain" description="Ionotropic glutamate receptor C-terminal" evidence="12">
    <location>
        <begin position="470"/>
        <end position="807"/>
    </location>
</feature>
<dbReference type="Pfam" id="PF10613">
    <property type="entry name" value="Lig_chan-Glu_bd"/>
    <property type="match status" value="1"/>
</dbReference>
<dbReference type="InterPro" id="IPR001320">
    <property type="entry name" value="Iontro_rcpt_C"/>
</dbReference>
<name>A0AAV3NML0_LITER</name>
<dbReference type="InterPro" id="IPR019594">
    <property type="entry name" value="Glu/Gly-bd"/>
</dbReference>
<protein>
    <submittedName>
        <fullName evidence="13">Transmembrane signal receptor</fullName>
    </submittedName>
</protein>
<dbReference type="EMBL" id="BAABME010000078">
    <property type="protein sequence ID" value="GAA0139310.1"/>
    <property type="molecule type" value="Genomic_DNA"/>
</dbReference>
<evidence type="ECO:0000256" key="11">
    <source>
        <dbReference type="SAM" id="Phobius"/>
    </source>
</evidence>
<feature type="transmembrane region" description="Helical" evidence="11">
    <location>
        <begin position="592"/>
        <end position="610"/>
    </location>
</feature>
<dbReference type="InterPro" id="IPR015683">
    <property type="entry name" value="Ionotropic_Glu_rcpt"/>
</dbReference>
<sequence length="1057" mass="117802">MIPKMETKRNSLIRSLVQILIFLTILMQADPLSSKKLLFHDDNVNLNNVDDEKSEINVGVILDMGSVVGKMIHTCIIMAVSDFYAVNHHYRTRIVLQLRDSEGIPFRALSSAHDLLENLHVRAIIGLQTPAEEKYLSFLGNKAKVPTFSFFPSLATMDINHHIIRVSQGLSSQFEAIAALAKSLKWIEINVIVEDIDYKSEVLSCITESFKSKNINISYVSTISSSSLESDILGELYKLMKIGTSVYLVHLSPVLASRFLLVASKLGMFEHGRHTWIMTEETMNCLHLVNHEILEQLQGCIGFKPHVPSSTRLKDVGMEWKKYIENDKIGLEELSFNAVLAYDIIWAIAEAIERISNVAINSRDLFPGMSSLELENFVIGKYPEMLVDEISRVKFEGLSGEFQMKEGKLNSKEFSILNLEDGKTIEVGLWNPDDGIRGNVYSNAKRKCLEEVGSPAGPKAILGDEKKNVRLRIGIPDGKKFDALISVYQDPQTNAISVTGFCFDVFRTAMEALNYEVTFDFVILTNGTYSEYVTRVHNKELDVMIGDVTITGNRTLFVDFSAPYTDLGIGTVARLNDADSIWLFLKPLDTKLWIATAVFIIVTGFTVSIIERYHENEEFEGSTGKQIGTALFFGFSTLVFAHREHLKSNLSRMLVVVWLFVVLILISTYTASLSSLLTLQQIHFKSTTNKYIGISSGGLVRGLVVNNMNFQNGKLRPYHTLNELAEALDTRIEDGGVAAVVDEIPYIKLLLAKYPGKYALIETIPTTNGFAFVFQKGSSMVPEVSRAVLRLREEGKLALMEHAWFNSETTLLPEDQIKEPNTLSFDRFRGLFLISGICTFLAMVITIFKMVLYKLQLEHLLVKCLDRGNLSIMMMIISDIYQRDSSSTASTTSVHVTALDGLVNVNSLFTIAVFVGLSLTIPGQRSLEERTSCDAGIDVIRKLLVFEVVSFSFFLFSSLVAQGLKLAINLLNSKDVDEGFRAHINLRVLRFGMLGSAIGSVMGCLFLMLSMVNVIQIRLGMLSCGSKSAVQATTALVVLVSSALLVYISTAFYAFTH</sequence>
<accession>A0AAV3NML0</accession>
<keyword evidence="14" id="KW-1185">Reference proteome</keyword>
<feature type="transmembrane region" description="Helical" evidence="11">
    <location>
        <begin position="988"/>
        <end position="1015"/>
    </location>
</feature>
<dbReference type="Proteomes" id="UP001454036">
    <property type="component" value="Unassembled WGS sequence"/>
</dbReference>
<dbReference type="GO" id="GO:0015276">
    <property type="term" value="F:ligand-gated monoatomic ion channel activity"/>
    <property type="evidence" value="ECO:0007669"/>
    <property type="project" value="InterPro"/>
</dbReference>
<comment type="subcellular location">
    <subcellularLocation>
        <location evidence="1">Membrane</location>
        <topology evidence="1">Multi-pass membrane protein</topology>
    </subcellularLocation>
</comment>
<reference evidence="13 14" key="1">
    <citation type="submission" date="2024-01" db="EMBL/GenBank/DDBJ databases">
        <title>The complete chloroplast genome sequence of Lithospermum erythrorhizon: insights into the phylogenetic relationship among Boraginaceae species and the maternal lineages of purple gromwells.</title>
        <authorList>
            <person name="Okada T."/>
            <person name="Watanabe K."/>
        </authorList>
    </citation>
    <scope>NUCLEOTIDE SEQUENCE [LARGE SCALE GENOMIC DNA]</scope>
</reference>
<dbReference type="GO" id="GO:0016020">
    <property type="term" value="C:membrane"/>
    <property type="evidence" value="ECO:0007669"/>
    <property type="project" value="UniProtKB-SubCell"/>
</dbReference>
<dbReference type="Gene3D" id="3.40.50.2300">
    <property type="match status" value="2"/>
</dbReference>
<dbReference type="SUPFAM" id="SSF53850">
    <property type="entry name" value="Periplasmic binding protein-like II"/>
    <property type="match status" value="1"/>
</dbReference>
<keyword evidence="6 11" id="KW-0472">Membrane</keyword>
<feature type="transmembrane region" description="Helical" evidence="11">
    <location>
        <begin position="653"/>
        <end position="677"/>
    </location>
</feature>
<evidence type="ECO:0000256" key="6">
    <source>
        <dbReference type="ARBA" id="ARBA00023136"/>
    </source>
</evidence>
<feature type="transmembrane region" description="Helical" evidence="11">
    <location>
        <begin position="622"/>
        <end position="641"/>
    </location>
</feature>
<feature type="transmembrane region" description="Helical" evidence="11">
    <location>
        <begin position="1036"/>
        <end position="1055"/>
    </location>
</feature>
<keyword evidence="3 11" id="KW-0812">Transmembrane</keyword>
<evidence type="ECO:0000256" key="5">
    <source>
        <dbReference type="ARBA" id="ARBA00023065"/>
    </source>
</evidence>
<feature type="transmembrane region" description="Helical" evidence="11">
    <location>
        <begin position="830"/>
        <end position="852"/>
    </location>
</feature>
<dbReference type="Pfam" id="PF01094">
    <property type="entry name" value="ANF_receptor"/>
    <property type="match status" value="1"/>
</dbReference>
<proteinExistence type="predicted"/>
<dbReference type="Gene3D" id="3.40.190.10">
    <property type="entry name" value="Periplasmic binding protein-like II"/>
    <property type="match status" value="1"/>
</dbReference>
<dbReference type="AlphaFoldDB" id="A0AAV3NML0"/>
<organism evidence="13 14">
    <name type="scientific">Lithospermum erythrorhizon</name>
    <name type="common">Purple gromwell</name>
    <name type="synonym">Lithospermum officinale var. erythrorhizon</name>
    <dbReference type="NCBI Taxonomy" id="34254"/>
    <lineage>
        <taxon>Eukaryota</taxon>
        <taxon>Viridiplantae</taxon>
        <taxon>Streptophyta</taxon>
        <taxon>Embryophyta</taxon>
        <taxon>Tracheophyta</taxon>
        <taxon>Spermatophyta</taxon>
        <taxon>Magnoliopsida</taxon>
        <taxon>eudicotyledons</taxon>
        <taxon>Gunneridae</taxon>
        <taxon>Pentapetalae</taxon>
        <taxon>asterids</taxon>
        <taxon>lamiids</taxon>
        <taxon>Boraginales</taxon>
        <taxon>Boraginaceae</taxon>
        <taxon>Boraginoideae</taxon>
        <taxon>Lithospermeae</taxon>
        <taxon>Lithospermum</taxon>
    </lineage>
</organism>
<keyword evidence="8" id="KW-0325">Glycoprotein</keyword>
<evidence type="ECO:0000256" key="4">
    <source>
        <dbReference type="ARBA" id="ARBA00022989"/>
    </source>
</evidence>
<evidence type="ECO:0000256" key="10">
    <source>
        <dbReference type="ARBA" id="ARBA00023303"/>
    </source>
</evidence>
<feature type="transmembrane region" description="Helical" evidence="11">
    <location>
        <begin position="901"/>
        <end position="922"/>
    </location>
</feature>
<evidence type="ECO:0000259" key="12">
    <source>
        <dbReference type="SMART" id="SM00079"/>
    </source>
</evidence>
<dbReference type="SUPFAM" id="SSF53822">
    <property type="entry name" value="Periplasmic binding protein-like I"/>
    <property type="match status" value="1"/>
</dbReference>
<dbReference type="Pfam" id="PF00060">
    <property type="entry name" value="Lig_chan"/>
    <property type="match status" value="1"/>
</dbReference>
<evidence type="ECO:0000256" key="9">
    <source>
        <dbReference type="ARBA" id="ARBA00023286"/>
    </source>
</evidence>
<keyword evidence="7 13" id="KW-0675">Receptor</keyword>
<dbReference type="InterPro" id="IPR028082">
    <property type="entry name" value="Peripla_BP_I"/>
</dbReference>
<dbReference type="Gene3D" id="1.10.287.70">
    <property type="match status" value="1"/>
</dbReference>
<dbReference type="PANTHER" id="PTHR18966">
    <property type="entry name" value="IONOTROPIC GLUTAMATE RECEPTOR"/>
    <property type="match status" value="1"/>
</dbReference>
<keyword evidence="5" id="KW-0406">Ion transport</keyword>
<evidence type="ECO:0000256" key="2">
    <source>
        <dbReference type="ARBA" id="ARBA00022448"/>
    </source>
</evidence>
<evidence type="ECO:0000256" key="7">
    <source>
        <dbReference type="ARBA" id="ARBA00023170"/>
    </source>
</evidence>
<evidence type="ECO:0000313" key="13">
    <source>
        <dbReference type="EMBL" id="GAA0139310.1"/>
    </source>
</evidence>
<dbReference type="InterPro" id="IPR001828">
    <property type="entry name" value="ANF_lig-bd_rcpt"/>
</dbReference>
<comment type="caution">
    <text evidence="13">The sequence shown here is derived from an EMBL/GenBank/DDBJ whole genome shotgun (WGS) entry which is preliminary data.</text>
</comment>
<feature type="transmembrane region" description="Helical" evidence="11">
    <location>
        <begin position="943"/>
        <end position="968"/>
    </location>
</feature>
<evidence type="ECO:0000256" key="8">
    <source>
        <dbReference type="ARBA" id="ARBA00023180"/>
    </source>
</evidence>